<organism evidence="1 2">
    <name type="scientific">Pseudomonas synxantha</name>
    <dbReference type="NCBI Taxonomy" id="47883"/>
    <lineage>
        <taxon>Bacteria</taxon>
        <taxon>Pseudomonadati</taxon>
        <taxon>Pseudomonadota</taxon>
        <taxon>Gammaproteobacteria</taxon>
        <taxon>Pseudomonadales</taxon>
        <taxon>Pseudomonadaceae</taxon>
        <taxon>Pseudomonas</taxon>
    </lineage>
</organism>
<proteinExistence type="predicted"/>
<keyword evidence="2" id="KW-1185">Reference proteome</keyword>
<accession>A0ACC6JS35</accession>
<comment type="caution">
    <text evidence="1">The sequence shown here is derived from an EMBL/GenBank/DDBJ whole genome shotgun (WGS) entry which is preliminary data.</text>
</comment>
<reference evidence="1" key="1">
    <citation type="submission" date="2023-07" db="EMBL/GenBank/DDBJ databases">
        <title>Sorghum-associated microbial communities from plants grown in Nebraska, USA.</title>
        <authorList>
            <person name="Schachtman D."/>
        </authorList>
    </citation>
    <scope>NUCLEOTIDE SEQUENCE</scope>
    <source>
        <strain evidence="1">BE46</strain>
    </source>
</reference>
<dbReference type="EMBL" id="JAVDSD010000011">
    <property type="protein sequence ID" value="MDR6609289.1"/>
    <property type="molecule type" value="Genomic_DNA"/>
</dbReference>
<sequence>MIAIGEAWKAGLLGRGHWLRNIVSGVIVGVVALPLAMAFAIASGVKPEQGIYTAIIGGLLVSLFGGSRLQIAGPTGAFIVILAGVTAKHGVDGLQIATMMAGAILLLLGIARLGAIIKFIPDPVIVGFTAGIGVIIWVGQWQDFFGLPKFSGEHFHEKLWHLLQALPHLHIATTLLAVLSLFLVITASKIPGLKRVPGPLIAMAVATAIQSTFHFEGVATIGSAFGGIPQGLPALSLPEVTLSRVIDLIGPAFTIAMLGAIESLLSAMVADGMAGTKHDSNQELIGQGVANLVTPLFGGFAATGAIARTATNIRNGGTSPLAGVTHAVTLVLIILFLAPLASNIPLCALAAILFVVAYNMSELKHFRRMVQRAPRADVSILLITFSLTVFSDLVIAVNIGVILAMLQFMRRMASSVEVQQVVEQELEEELRANGHTRLPPGTLIYTIEGPLFFGAAETFERVLAQTHTDPRLLIIRLKRVPFMDITGLQVLEEVIQQLHKRNIVVKLCEANTKVLNKLDRVGILQEIGTEHYHADFNTALANAVSLAEGTSTL</sequence>
<gene>
    <name evidence="1" type="ORF">J2X87_004389</name>
</gene>
<evidence type="ECO:0000313" key="1">
    <source>
        <dbReference type="EMBL" id="MDR6609289.1"/>
    </source>
</evidence>
<evidence type="ECO:0000313" key="2">
    <source>
        <dbReference type="Proteomes" id="UP001259420"/>
    </source>
</evidence>
<protein>
    <submittedName>
        <fullName evidence="1">SulP family sulfate permease</fullName>
    </submittedName>
</protein>
<dbReference type="Proteomes" id="UP001259420">
    <property type="component" value="Unassembled WGS sequence"/>
</dbReference>
<name>A0ACC6JS35_9PSED</name>